<evidence type="ECO:0000313" key="5">
    <source>
        <dbReference type="Proteomes" id="UP000620124"/>
    </source>
</evidence>
<evidence type="ECO:0000256" key="2">
    <source>
        <dbReference type="SAM" id="MobiDB-lite"/>
    </source>
</evidence>
<proteinExistence type="predicted"/>
<feature type="compositionally biased region" description="Basic and acidic residues" evidence="2">
    <location>
        <begin position="246"/>
        <end position="255"/>
    </location>
</feature>
<feature type="compositionally biased region" description="Acidic residues" evidence="2">
    <location>
        <begin position="256"/>
        <end position="271"/>
    </location>
</feature>
<keyword evidence="1" id="KW-0175">Coiled coil</keyword>
<evidence type="ECO:0000313" key="4">
    <source>
        <dbReference type="EMBL" id="KAF7349142.1"/>
    </source>
</evidence>
<sequence>MSGPSFPAFTQPFTPNGPSPPAPTSGPSLGHTSAPPAGNAPPVQSPEDFPGIHFDAEGTAWFVNSNGQWMKCQHHKPFPRAPFPLQAGKADPSTARLHNFSTSTGPPRAQGSGSYPALLDPALISLPPDANDDLSDPMAIAKARGLSPAAPPTKQCGRPKGSANFSSRDVDKLLDITKQVLPLAGKEWKEVTRLHNEWAEESNRPVRSLKSLEHKFKTLVGMEKPTGDGHCPPEVKRAKRIDRMINKRAGTREVADSDLGDGDDNDGDVSSDDSVQIVKPTAPVRTAVARRAASPPLRRNSRLNAPELVNKLAKAFDPETQQSLQEERSQRSFQNTQLFTLMQQLRDAQATNDNLRSQVAAAQSLAHESDRARDRAEFKLQMYEHGAFSGSGGDTGRGKHRSRFQYTRDNGGDSDKENWNPSSSSGPSSFPRSSSPSNFTASFGASSGADGSASVAGPSSSGAGSSATNNACAHSVEI</sequence>
<gene>
    <name evidence="4" type="ORF">MVEN_01436500</name>
</gene>
<name>A0A8H6XXU8_9AGAR</name>
<evidence type="ECO:0000259" key="3">
    <source>
        <dbReference type="Pfam" id="PF20681"/>
    </source>
</evidence>
<dbReference type="Proteomes" id="UP000620124">
    <property type="component" value="Unassembled WGS sequence"/>
</dbReference>
<comment type="caution">
    <text evidence="4">The sequence shown here is derived from an EMBL/GenBank/DDBJ whole genome shotgun (WGS) entry which is preliminary data.</text>
</comment>
<protein>
    <recommendedName>
        <fullName evidence="3">DUF6818 domain-containing protein</fullName>
    </recommendedName>
</protein>
<dbReference type="PANTHER" id="PTHR34409">
    <property type="entry name" value="SET DOMAIN-CONTAINING PROTEIN"/>
    <property type="match status" value="1"/>
</dbReference>
<dbReference type="InterPro" id="IPR049203">
    <property type="entry name" value="DUF6818"/>
</dbReference>
<feature type="compositionally biased region" description="Low complexity" evidence="2">
    <location>
        <begin position="421"/>
        <end position="467"/>
    </location>
</feature>
<organism evidence="4 5">
    <name type="scientific">Mycena venus</name>
    <dbReference type="NCBI Taxonomy" id="2733690"/>
    <lineage>
        <taxon>Eukaryota</taxon>
        <taxon>Fungi</taxon>
        <taxon>Dikarya</taxon>
        <taxon>Basidiomycota</taxon>
        <taxon>Agaricomycotina</taxon>
        <taxon>Agaricomycetes</taxon>
        <taxon>Agaricomycetidae</taxon>
        <taxon>Agaricales</taxon>
        <taxon>Marasmiineae</taxon>
        <taxon>Mycenaceae</taxon>
        <taxon>Mycena</taxon>
    </lineage>
</organism>
<dbReference type="EMBL" id="JACAZI010000011">
    <property type="protein sequence ID" value="KAF7349142.1"/>
    <property type="molecule type" value="Genomic_DNA"/>
</dbReference>
<keyword evidence="5" id="KW-1185">Reference proteome</keyword>
<evidence type="ECO:0000256" key="1">
    <source>
        <dbReference type="SAM" id="Coils"/>
    </source>
</evidence>
<reference evidence="4" key="1">
    <citation type="submission" date="2020-05" db="EMBL/GenBank/DDBJ databases">
        <title>Mycena genomes resolve the evolution of fungal bioluminescence.</title>
        <authorList>
            <person name="Tsai I.J."/>
        </authorList>
    </citation>
    <scope>NUCLEOTIDE SEQUENCE</scope>
    <source>
        <strain evidence="4">CCC161011</strain>
    </source>
</reference>
<feature type="coiled-coil region" evidence="1">
    <location>
        <begin position="338"/>
        <end position="365"/>
    </location>
</feature>
<dbReference type="PANTHER" id="PTHR34409:SF1">
    <property type="entry name" value="MYB-LIKE DOMAIN-CONTAINING PROTEIN"/>
    <property type="match status" value="1"/>
</dbReference>
<feature type="region of interest" description="Disordered" evidence="2">
    <location>
        <begin position="146"/>
        <end position="165"/>
    </location>
</feature>
<feature type="compositionally biased region" description="Pro residues" evidence="2">
    <location>
        <begin position="15"/>
        <end position="24"/>
    </location>
</feature>
<accession>A0A8H6XXU8</accession>
<feature type="region of interest" description="Disordered" evidence="2">
    <location>
        <begin position="1"/>
        <end position="53"/>
    </location>
</feature>
<feature type="region of interest" description="Disordered" evidence="2">
    <location>
        <begin position="246"/>
        <end position="274"/>
    </location>
</feature>
<feature type="domain" description="DUF6818" evidence="3">
    <location>
        <begin position="182"/>
        <end position="260"/>
    </location>
</feature>
<dbReference type="AlphaFoldDB" id="A0A8H6XXU8"/>
<dbReference type="OrthoDB" id="99432at2759"/>
<feature type="region of interest" description="Disordered" evidence="2">
    <location>
        <begin position="386"/>
        <end position="478"/>
    </location>
</feature>
<dbReference type="Pfam" id="PF20681">
    <property type="entry name" value="DUF6818"/>
    <property type="match status" value="1"/>
</dbReference>